<dbReference type="Pfam" id="PF07314">
    <property type="entry name" value="Lit"/>
    <property type="match status" value="1"/>
</dbReference>
<keyword evidence="1" id="KW-0812">Transmembrane</keyword>
<comment type="caution">
    <text evidence="2">The sequence shown here is derived from an EMBL/GenBank/DDBJ whole genome shotgun (WGS) entry which is preliminary data.</text>
</comment>
<organism evidence="2 3">
    <name type="scientific">Variimorphobacter saccharofermentans</name>
    <dbReference type="NCBI Taxonomy" id="2755051"/>
    <lineage>
        <taxon>Bacteria</taxon>
        <taxon>Bacillati</taxon>
        <taxon>Bacillota</taxon>
        <taxon>Clostridia</taxon>
        <taxon>Lachnospirales</taxon>
        <taxon>Lachnospiraceae</taxon>
        <taxon>Variimorphobacter</taxon>
    </lineage>
</organism>
<name>A0A839K309_9FIRM</name>
<dbReference type="Proteomes" id="UP000574276">
    <property type="component" value="Unassembled WGS sequence"/>
</dbReference>
<evidence type="ECO:0000256" key="1">
    <source>
        <dbReference type="SAM" id="Phobius"/>
    </source>
</evidence>
<dbReference type="AlphaFoldDB" id="A0A839K309"/>
<dbReference type="NCBIfam" id="TIGR01906">
    <property type="entry name" value="integ_TIGR01906"/>
    <property type="match status" value="1"/>
</dbReference>
<keyword evidence="1" id="KW-1133">Transmembrane helix</keyword>
<accession>A0A839K309</accession>
<evidence type="ECO:0000313" key="2">
    <source>
        <dbReference type="EMBL" id="MBB2184010.1"/>
    </source>
</evidence>
<gene>
    <name evidence="2" type="ORF">H0486_14110</name>
</gene>
<evidence type="ECO:0000313" key="3">
    <source>
        <dbReference type="Proteomes" id="UP000574276"/>
    </source>
</evidence>
<dbReference type="EMBL" id="JACEGA010000001">
    <property type="protein sequence ID" value="MBB2184010.1"/>
    <property type="molecule type" value="Genomic_DNA"/>
</dbReference>
<dbReference type="InterPro" id="IPR010178">
    <property type="entry name" value="Lit"/>
</dbReference>
<dbReference type="RefSeq" id="WP_228353610.1">
    <property type="nucleotide sequence ID" value="NZ_JACEGA010000001.1"/>
</dbReference>
<feature type="transmembrane region" description="Helical" evidence="1">
    <location>
        <begin position="181"/>
        <end position="205"/>
    </location>
</feature>
<feature type="transmembrane region" description="Helical" evidence="1">
    <location>
        <begin position="124"/>
        <end position="145"/>
    </location>
</feature>
<feature type="transmembrane region" description="Helical" evidence="1">
    <location>
        <begin position="93"/>
        <end position="112"/>
    </location>
</feature>
<keyword evidence="3" id="KW-1185">Reference proteome</keyword>
<proteinExistence type="predicted"/>
<reference evidence="2 3" key="1">
    <citation type="submission" date="2020-07" db="EMBL/GenBank/DDBJ databases">
        <title>Characterization and genome sequencing of isolate MD1, a novel member within the family Lachnospiraceae.</title>
        <authorList>
            <person name="Rettenmaier R."/>
            <person name="Di Bello L."/>
            <person name="Zinser C."/>
            <person name="Scheitz K."/>
            <person name="Liebl W."/>
            <person name="Zverlov V."/>
        </authorList>
    </citation>
    <scope>NUCLEOTIDE SEQUENCE [LARGE SCALE GENOMIC DNA]</scope>
    <source>
        <strain evidence="2 3">MD1</strain>
    </source>
</reference>
<keyword evidence="1" id="KW-0472">Membrane</keyword>
<sequence length="223" mass="25506">MKRFKITDVLIGIIFTLFFISLAVVITINFRPLYYIDIGLLDIESASGLSKDVIKENYNALIDYSSPFYRGELKFPSLPSSASGIKHFDEVKNIFTCFYILGAVTLILAIIIAVQKRKYKDFSYLKVTSITAVVLPLLVGLSVMIDFDRAFVIFHKLFFRNDDWLFDPVTDPVITILPDTFFLHCALMIIVLVLLSSMICLVIFIKSKRHLSIKYRKNKGLKL</sequence>
<protein>
    <submittedName>
        <fullName evidence="2">TIGR01906 family membrane protein</fullName>
    </submittedName>
</protein>
<feature type="transmembrane region" description="Helical" evidence="1">
    <location>
        <begin position="9"/>
        <end position="30"/>
    </location>
</feature>